<evidence type="ECO:0000313" key="1">
    <source>
        <dbReference type="EMBL" id="KAH6628117.1"/>
    </source>
</evidence>
<evidence type="ECO:0000313" key="2">
    <source>
        <dbReference type="Proteomes" id="UP000724584"/>
    </source>
</evidence>
<accession>A0ACB7P5C6</accession>
<dbReference type="Proteomes" id="UP000724584">
    <property type="component" value="Unassembled WGS sequence"/>
</dbReference>
<sequence length="113" mass="12228">MAPSIHRAPTTGFNVSAFIRVPLVLALVFHSTPRVTGVKLAATQPNKLPETAGGVKRPAVSFVCTRNTCTDVGVFFFFLAGFSPISRPNSEIKDLGYTGSREIHDPLRPFCPL</sequence>
<proteinExistence type="predicted"/>
<organism evidence="1 2">
    <name type="scientific">Chaetomium tenue</name>
    <dbReference type="NCBI Taxonomy" id="1854479"/>
    <lineage>
        <taxon>Eukaryota</taxon>
        <taxon>Fungi</taxon>
        <taxon>Dikarya</taxon>
        <taxon>Ascomycota</taxon>
        <taxon>Pezizomycotina</taxon>
        <taxon>Sordariomycetes</taxon>
        <taxon>Sordariomycetidae</taxon>
        <taxon>Sordariales</taxon>
        <taxon>Chaetomiaceae</taxon>
        <taxon>Chaetomium</taxon>
    </lineage>
</organism>
<protein>
    <submittedName>
        <fullName evidence="1">Uncharacterized protein</fullName>
    </submittedName>
</protein>
<name>A0ACB7P5C6_9PEZI</name>
<reference evidence="1 2" key="1">
    <citation type="journal article" date="2021" name="Nat. Commun.">
        <title>Genetic determinants of endophytism in the Arabidopsis root mycobiome.</title>
        <authorList>
            <person name="Mesny F."/>
            <person name="Miyauchi S."/>
            <person name="Thiergart T."/>
            <person name="Pickel B."/>
            <person name="Atanasova L."/>
            <person name="Karlsson M."/>
            <person name="Huettel B."/>
            <person name="Barry K.W."/>
            <person name="Haridas S."/>
            <person name="Chen C."/>
            <person name="Bauer D."/>
            <person name="Andreopoulos W."/>
            <person name="Pangilinan J."/>
            <person name="LaButti K."/>
            <person name="Riley R."/>
            <person name="Lipzen A."/>
            <person name="Clum A."/>
            <person name="Drula E."/>
            <person name="Henrissat B."/>
            <person name="Kohler A."/>
            <person name="Grigoriev I.V."/>
            <person name="Martin F.M."/>
            <person name="Hacquard S."/>
        </authorList>
    </citation>
    <scope>NUCLEOTIDE SEQUENCE [LARGE SCALE GENOMIC DNA]</scope>
    <source>
        <strain evidence="1 2">MPI-SDFR-AT-0079</strain>
    </source>
</reference>
<comment type="caution">
    <text evidence="1">The sequence shown here is derived from an EMBL/GenBank/DDBJ whole genome shotgun (WGS) entry which is preliminary data.</text>
</comment>
<dbReference type="EMBL" id="JAGIZQ010000005">
    <property type="protein sequence ID" value="KAH6628117.1"/>
    <property type="molecule type" value="Genomic_DNA"/>
</dbReference>
<keyword evidence="2" id="KW-1185">Reference proteome</keyword>
<gene>
    <name evidence="1" type="ORF">F5144DRAFT_296952</name>
</gene>